<dbReference type="AlphaFoldDB" id="A0A9Q0L0Q7"/>
<dbReference type="GO" id="GO:0000166">
    <property type="term" value="F:nucleotide binding"/>
    <property type="evidence" value="ECO:0007669"/>
    <property type="project" value="InterPro"/>
</dbReference>
<dbReference type="GO" id="GO:0080188">
    <property type="term" value="P:gene silencing by siRNA-directed DNA methylation"/>
    <property type="evidence" value="ECO:0007669"/>
    <property type="project" value="UniProtKB-ARBA"/>
</dbReference>
<keyword evidence="4" id="KW-0378">Hydrolase</keyword>
<evidence type="ECO:0000313" key="12">
    <source>
        <dbReference type="Proteomes" id="UP001141806"/>
    </source>
</evidence>
<dbReference type="SUPFAM" id="SSF53098">
    <property type="entry name" value="Ribonuclease H-like"/>
    <property type="match status" value="1"/>
</dbReference>
<keyword evidence="3" id="KW-0540">Nuclease</keyword>
<dbReference type="InterPro" id="IPR045092">
    <property type="entry name" value="Rrp6-like"/>
</dbReference>
<dbReference type="InterPro" id="IPR036397">
    <property type="entry name" value="RNaseH_sf"/>
</dbReference>
<evidence type="ECO:0000256" key="9">
    <source>
        <dbReference type="SAM" id="MobiDB-lite"/>
    </source>
</evidence>
<dbReference type="InterPro" id="IPR012588">
    <property type="entry name" value="Exosome-assoc_fac_Rrp6_N"/>
</dbReference>
<comment type="caution">
    <text evidence="11">The sequence shown here is derived from an EMBL/GenBank/DDBJ whole genome shotgun (WGS) entry which is preliminary data.</text>
</comment>
<dbReference type="Gene3D" id="1.10.150.80">
    <property type="entry name" value="HRDC domain"/>
    <property type="match status" value="1"/>
</dbReference>
<comment type="subcellular location">
    <subcellularLocation>
        <location evidence="1">Nucleus</location>
    </subcellularLocation>
</comment>
<dbReference type="FunFam" id="3.30.420.10:FF:000065">
    <property type="entry name" value="Protein RRP6-like 2 isoform A"/>
    <property type="match status" value="1"/>
</dbReference>
<dbReference type="PANTHER" id="PTHR12124">
    <property type="entry name" value="POLYMYOSITIS/SCLERODERMA AUTOANTIGEN-RELATED"/>
    <property type="match status" value="1"/>
</dbReference>
<dbReference type="InterPro" id="IPR049559">
    <property type="entry name" value="Rrp6p-like_exo"/>
</dbReference>
<keyword evidence="2" id="KW-0698">rRNA processing</keyword>
<dbReference type="PROSITE" id="PS50967">
    <property type="entry name" value="HRDC"/>
    <property type="match status" value="1"/>
</dbReference>
<evidence type="ECO:0000259" key="10">
    <source>
        <dbReference type="PROSITE" id="PS50967"/>
    </source>
</evidence>
<dbReference type="CDD" id="cd06147">
    <property type="entry name" value="Rrp6p_like_exo"/>
    <property type="match status" value="1"/>
</dbReference>
<dbReference type="GO" id="GO:0005730">
    <property type="term" value="C:nucleolus"/>
    <property type="evidence" value="ECO:0007669"/>
    <property type="project" value="TreeGrafter"/>
</dbReference>
<feature type="compositionally biased region" description="Basic and acidic residues" evidence="9">
    <location>
        <begin position="150"/>
        <end position="160"/>
    </location>
</feature>
<dbReference type="GO" id="GO:0000467">
    <property type="term" value="P:exonucleolytic trimming to generate mature 3'-end of 5.8S rRNA from tricistronic rRNA transcript (SSU-rRNA, 5.8S rRNA, LSU-rRNA)"/>
    <property type="evidence" value="ECO:0007669"/>
    <property type="project" value="InterPro"/>
</dbReference>
<dbReference type="SMART" id="SM00341">
    <property type="entry name" value="HRDC"/>
    <property type="match status" value="1"/>
</dbReference>
<dbReference type="SUPFAM" id="SSF47819">
    <property type="entry name" value="HRDC-like"/>
    <property type="match status" value="1"/>
</dbReference>
<name>A0A9Q0L0Q7_9MAGN</name>
<comment type="similarity">
    <text evidence="8">Belongs to the exosome component 10/RRP6 family.</text>
</comment>
<proteinExistence type="inferred from homology"/>
<keyword evidence="12" id="KW-1185">Reference proteome</keyword>
<dbReference type="Proteomes" id="UP001141806">
    <property type="component" value="Unassembled WGS sequence"/>
</dbReference>
<dbReference type="SMART" id="SM00474">
    <property type="entry name" value="35EXOc"/>
    <property type="match status" value="1"/>
</dbReference>
<sequence length="944" mass="105784">MEIDSLPEETLKQKAETLQALATGPLASSVAKLSGSSRGIPSDKDFHFFRNFDDFKLPMKEIAEKSESLLRSIGSSTSVWGKEMIFSEDSEESYDWLVNLSDDIIERCDVSMDEFHRLRKKEEDGGKCISSVSSEDGFQLVYGKKKKVDSRRMENEKGHDSSPGTSVKVASRDKKITGARPRVPFHIPTILRPQDAYKIMVNNSNQPFEHVWLKRSEDGSRFIHPLEELSVYDFVDRNIRDAEPVKPLPLESTPFKLVEEVKDLKELAAKLQNVDEFAVDLEHNQYRSFQGMTCLMQISTRSEDFVVDTLKLRVLIGPHLRELFKDPSKKKVMHGADRDVVWLQRDFGIYICNLFDTGQASRVLQLERNSLEYLLHHFCGVTANKEYQNADWRLRPLPDEMVRYAREDTHYLLHIYDLMKARLLSVPAQSESGDDLLLEVYRRSYAICMQLYEKEILTDTSYLFIYGLGGADFNAQQLAIVAGLCEWRDVVARAEDESTGYILPNKALLEIARQMPLSAGKLRRLVRSKHPYVERNLSSVLNIIESSIQNGAAFEIVAEQLKRDHLETASDENMEVIVDESELLPTMGVPTTILTVTAEKMTTNGDYGNSVNGKIGECIAAPVQFKEEPLELMGNALETGTCGNRVSFEVPGESVKIKNEQDYVLELPKGSPGFSAQMGDANTEMGSKTLAKMVTGATVQILKKPSRAFGALLGNSTSKRKLNPDQKDKAEMKVEQIKSSVNLPFHSFSGSDKQLKALAQDRKPLEIQPAEPVAIPAEVTNLEDIISLECDLDDQESSDGVSKAANEALDHRENDNDIGSTLESDTEDVPTSLSDLSSSFQKCFQSVNHTKNNDQVQSSHESEGLQLTPFDYAAARKQVKFGEKKGAEGERESGEGLKGAVGSKERRKSSVVNRGTIDEESKDFQQPRRRQAFPVTGNRSATFR</sequence>
<dbReference type="GO" id="GO:0071035">
    <property type="term" value="P:nuclear polyadenylation-dependent rRNA catabolic process"/>
    <property type="evidence" value="ECO:0007669"/>
    <property type="project" value="TreeGrafter"/>
</dbReference>
<keyword evidence="7" id="KW-0539">Nucleus</keyword>
<dbReference type="PANTHER" id="PTHR12124:SF47">
    <property type="entry name" value="EXOSOME COMPONENT 10"/>
    <property type="match status" value="1"/>
</dbReference>
<evidence type="ECO:0000256" key="2">
    <source>
        <dbReference type="ARBA" id="ARBA00022552"/>
    </source>
</evidence>
<dbReference type="EMBL" id="JAMYWD010000002">
    <property type="protein sequence ID" value="KAJ4980150.1"/>
    <property type="molecule type" value="Genomic_DNA"/>
</dbReference>
<feature type="compositionally biased region" description="Polar residues" evidence="9">
    <location>
        <begin position="817"/>
        <end position="834"/>
    </location>
</feature>
<gene>
    <name evidence="11" type="ORF">NE237_010930</name>
</gene>
<dbReference type="InterPro" id="IPR002562">
    <property type="entry name" value="3'-5'_exonuclease_dom"/>
</dbReference>
<dbReference type="Pfam" id="PF00570">
    <property type="entry name" value="HRDC"/>
    <property type="match status" value="1"/>
</dbReference>
<dbReference type="FunFam" id="1.10.150.80:FF:000001">
    <property type="entry name" value="Putative exosome component 10"/>
    <property type="match status" value="1"/>
</dbReference>
<dbReference type="GO" id="GO:0071038">
    <property type="term" value="P:TRAMP-dependent tRNA surveillance pathway"/>
    <property type="evidence" value="ECO:0007669"/>
    <property type="project" value="TreeGrafter"/>
</dbReference>
<evidence type="ECO:0000256" key="7">
    <source>
        <dbReference type="ARBA" id="ARBA00023242"/>
    </source>
</evidence>
<evidence type="ECO:0000256" key="5">
    <source>
        <dbReference type="ARBA" id="ARBA00022835"/>
    </source>
</evidence>
<dbReference type="GO" id="GO:0071040">
    <property type="term" value="P:nuclear polyadenylation-dependent antisense transcript catabolic process"/>
    <property type="evidence" value="ECO:0007669"/>
    <property type="project" value="TreeGrafter"/>
</dbReference>
<evidence type="ECO:0000256" key="8">
    <source>
        <dbReference type="ARBA" id="ARBA00043957"/>
    </source>
</evidence>
<evidence type="ECO:0000256" key="1">
    <source>
        <dbReference type="ARBA" id="ARBA00004123"/>
    </source>
</evidence>
<dbReference type="Pfam" id="PF08066">
    <property type="entry name" value="PMC2NT"/>
    <property type="match status" value="1"/>
</dbReference>
<feature type="region of interest" description="Disordered" evidence="9">
    <location>
        <begin position="882"/>
        <end position="944"/>
    </location>
</feature>
<reference evidence="11" key="1">
    <citation type="journal article" date="2023" name="Plant J.">
        <title>The genome of the king protea, Protea cynaroides.</title>
        <authorList>
            <person name="Chang J."/>
            <person name="Duong T.A."/>
            <person name="Schoeman C."/>
            <person name="Ma X."/>
            <person name="Roodt D."/>
            <person name="Barker N."/>
            <person name="Li Z."/>
            <person name="Van de Peer Y."/>
            <person name="Mizrachi E."/>
        </authorList>
    </citation>
    <scope>NUCLEOTIDE SEQUENCE</scope>
    <source>
        <tissue evidence="11">Young leaves</tissue>
    </source>
</reference>
<protein>
    <recommendedName>
        <fullName evidence="10">HRDC domain-containing protein</fullName>
    </recommendedName>
</protein>
<dbReference type="Pfam" id="PF01612">
    <property type="entry name" value="DNA_pol_A_exo1"/>
    <property type="match status" value="1"/>
</dbReference>
<feature type="region of interest" description="Disordered" evidence="9">
    <location>
        <begin position="149"/>
        <end position="171"/>
    </location>
</feature>
<keyword evidence="6" id="KW-0269">Exonuclease</keyword>
<dbReference type="InterPro" id="IPR044876">
    <property type="entry name" value="HRDC_dom_sf"/>
</dbReference>
<keyword evidence="5" id="KW-0271">Exosome</keyword>
<feature type="region of interest" description="Disordered" evidence="9">
    <location>
        <begin position="793"/>
        <end position="834"/>
    </location>
</feature>
<feature type="compositionally biased region" description="Basic and acidic residues" evidence="9">
    <location>
        <begin position="882"/>
        <end position="895"/>
    </location>
</feature>
<evidence type="ECO:0000256" key="4">
    <source>
        <dbReference type="ARBA" id="ARBA00022801"/>
    </source>
</evidence>
<dbReference type="GO" id="GO:0000176">
    <property type="term" value="C:nuclear exosome (RNase complex)"/>
    <property type="evidence" value="ECO:0007669"/>
    <property type="project" value="InterPro"/>
</dbReference>
<dbReference type="GO" id="GO:0000175">
    <property type="term" value="F:3'-5'-RNA exonuclease activity"/>
    <property type="evidence" value="ECO:0007669"/>
    <property type="project" value="InterPro"/>
</dbReference>
<evidence type="ECO:0000256" key="3">
    <source>
        <dbReference type="ARBA" id="ARBA00022722"/>
    </source>
</evidence>
<dbReference type="GO" id="GO:0003727">
    <property type="term" value="F:single-stranded RNA binding"/>
    <property type="evidence" value="ECO:0007669"/>
    <property type="project" value="TreeGrafter"/>
</dbReference>
<dbReference type="OrthoDB" id="2250022at2759"/>
<dbReference type="GO" id="GO:0071036">
    <property type="term" value="P:nuclear polyadenylation-dependent snoRNA catabolic process"/>
    <property type="evidence" value="ECO:0007669"/>
    <property type="project" value="TreeGrafter"/>
</dbReference>
<organism evidence="11 12">
    <name type="scientific">Protea cynaroides</name>
    <dbReference type="NCBI Taxonomy" id="273540"/>
    <lineage>
        <taxon>Eukaryota</taxon>
        <taxon>Viridiplantae</taxon>
        <taxon>Streptophyta</taxon>
        <taxon>Embryophyta</taxon>
        <taxon>Tracheophyta</taxon>
        <taxon>Spermatophyta</taxon>
        <taxon>Magnoliopsida</taxon>
        <taxon>Proteales</taxon>
        <taxon>Proteaceae</taxon>
        <taxon>Protea</taxon>
    </lineage>
</organism>
<feature type="domain" description="HRDC" evidence="10">
    <location>
        <begin position="474"/>
        <end position="554"/>
    </location>
</feature>
<dbReference type="InterPro" id="IPR002121">
    <property type="entry name" value="HRDC_dom"/>
</dbReference>
<dbReference type="GO" id="GO:0071044">
    <property type="term" value="P:histone mRNA catabolic process"/>
    <property type="evidence" value="ECO:0007669"/>
    <property type="project" value="TreeGrafter"/>
</dbReference>
<feature type="compositionally biased region" description="Basic and acidic residues" evidence="9">
    <location>
        <begin position="916"/>
        <end position="926"/>
    </location>
</feature>
<dbReference type="InterPro" id="IPR012337">
    <property type="entry name" value="RNaseH-like_sf"/>
</dbReference>
<accession>A0A9Q0L0Q7</accession>
<evidence type="ECO:0000256" key="6">
    <source>
        <dbReference type="ARBA" id="ARBA00022839"/>
    </source>
</evidence>
<dbReference type="GO" id="GO:0071051">
    <property type="term" value="P:poly(A)-dependent snoRNA 3'-end processing"/>
    <property type="evidence" value="ECO:0007669"/>
    <property type="project" value="TreeGrafter"/>
</dbReference>
<dbReference type="GO" id="GO:0071037">
    <property type="term" value="P:nuclear polyadenylation-dependent snRNA catabolic process"/>
    <property type="evidence" value="ECO:0007669"/>
    <property type="project" value="TreeGrafter"/>
</dbReference>
<dbReference type="GO" id="GO:0071039">
    <property type="term" value="P:nuclear polyadenylation-dependent CUT catabolic process"/>
    <property type="evidence" value="ECO:0007669"/>
    <property type="project" value="TreeGrafter"/>
</dbReference>
<dbReference type="Gene3D" id="3.30.420.10">
    <property type="entry name" value="Ribonuclease H-like superfamily/Ribonuclease H"/>
    <property type="match status" value="1"/>
</dbReference>
<dbReference type="InterPro" id="IPR010997">
    <property type="entry name" value="HRDC-like_sf"/>
</dbReference>
<evidence type="ECO:0000313" key="11">
    <source>
        <dbReference type="EMBL" id="KAJ4980150.1"/>
    </source>
</evidence>